<dbReference type="Pfam" id="PF13449">
    <property type="entry name" value="Phytase-like"/>
    <property type="match status" value="1"/>
</dbReference>
<gene>
    <name evidence="2" type="ORF">AVDCRST_MAG91-3870</name>
</gene>
<dbReference type="SUPFAM" id="SSF101898">
    <property type="entry name" value="NHL repeat"/>
    <property type="match status" value="1"/>
</dbReference>
<feature type="non-terminal residue" evidence="2">
    <location>
        <position position="1"/>
    </location>
</feature>
<dbReference type="EMBL" id="CADCVX010000684">
    <property type="protein sequence ID" value="CAA9541227.1"/>
    <property type="molecule type" value="Genomic_DNA"/>
</dbReference>
<feature type="domain" description="Phytase-like" evidence="1">
    <location>
        <begin position="42"/>
        <end position="401"/>
    </location>
</feature>
<evidence type="ECO:0000259" key="1">
    <source>
        <dbReference type="Pfam" id="PF13449"/>
    </source>
</evidence>
<name>A0A6J4U8S1_9SPHN</name>
<dbReference type="AlphaFoldDB" id="A0A6J4U8S1"/>
<dbReference type="InterPro" id="IPR027372">
    <property type="entry name" value="Phytase-like_dom"/>
</dbReference>
<reference evidence="2" key="1">
    <citation type="submission" date="2020-02" db="EMBL/GenBank/DDBJ databases">
        <authorList>
            <person name="Meier V. D."/>
        </authorList>
    </citation>
    <scope>NUCLEOTIDE SEQUENCE</scope>
    <source>
        <strain evidence="2">AVDCRST_MAG91</strain>
    </source>
</reference>
<organism evidence="2">
    <name type="scientific">uncultured Sphingomonadaceae bacterium</name>
    <dbReference type="NCBI Taxonomy" id="169976"/>
    <lineage>
        <taxon>Bacteria</taxon>
        <taxon>Pseudomonadati</taxon>
        <taxon>Pseudomonadota</taxon>
        <taxon>Alphaproteobacteria</taxon>
        <taxon>Sphingomonadales</taxon>
        <taxon>Sphingomonadaceae</taxon>
        <taxon>environmental samples</taxon>
    </lineage>
</organism>
<dbReference type="PANTHER" id="PTHR37957">
    <property type="entry name" value="BLR7070 PROTEIN"/>
    <property type="match status" value="1"/>
</dbReference>
<evidence type="ECO:0000313" key="2">
    <source>
        <dbReference type="EMBL" id="CAA9541227.1"/>
    </source>
</evidence>
<accession>A0A6J4U8S1</accession>
<proteinExistence type="predicted"/>
<sequence>RSALMSEKSPRCRIEQLAWSDPDLGSIDLPKRRMEVRAGFGSGLALRPGDPPGTFWAVCDRGPNLKVKTMVKRFGADKLEALREHDGAKIMPRTDLGPSIAEMRIDGDSIHLVRTIRISSPSGEPLSGIPIPGGAHAKCEPAFDLEGKPLEPDPSGLDSEGIAALRGGGFWIGDEYGPSLLRLDEEGRVQFRWLPAGSEASLEGAAYPCQCVLPAIAGKRQLNRGFEAIALSPDERWLYLAFQSPLAHPDEEAHEKGCHARLWKLDAATGEVAAQFIYPLDPPESFRRDCEKGPFGRSDIKVSEIAAEREDVLILLERGSETTKFYRVALDAGLAAPAAHLDVATRPCIEELSGEGGEIYIPVLEKQLLLSTDAFPEVAADLEGLVILSPTEMLLVNDNDFGVEGAETSFWRVTFDEPIFGG</sequence>
<dbReference type="PANTHER" id="PTHR37957:SF1">
    <property type="entry name" value="PHYTASE-LIKE DOMAIN-CONTAINING PROTEIN"/>
    <property type="match status" value="1"/>
</dbReference>
<protein>
    <recommendedName>
        <fullName evidence="1">Phytase-like domain-containing protein</fullName>
    </recommendedName>
</protein>